<name>A0AAV5SCH2_9BILA</name>
<dbReference type="SUPFAM" id="SSF57850">
    <property type="entry name" value="RING/U-box"/>
    <property type="match status" value="1"/>
</dbReference>
<feature type="domain" description="ZZ-type" evidence="4">
    <location>
        <begin position="10"/>
        <end position="48"/>
    </location>
</feature>
<accession>A0AAV5SCH2</accession>
<reference evidence="5" key="1">
    <citation type="submission" date="2023-10" db="EMBL/GenBank/DDBJ databases">
        <title>Genome assembly of Pristionchus species.</title>
        <authorList>
            <person name="Yoshida K."/>
            <person name="Sommer R.J."/>
        </authorList>
    </citation>
    <scope>NUCLEOTIDE SEQUENCE</scope>
    <source>
        <strain evidence="5">RS0144</strain>
    </source>
</reference>
<evidence type="ECO:0000313" key="5">
    <source>
        <dbReference type="EMBL" id="GMS81056.1"/>
    </source>
</evidence>
<dbReference type="Pfam" id="PF00569">
    <property type="entry name" value="ZZ"/>
    <property type="match status" value="1"/>
</dbReference>
<evidence type="ECO:0000256" key="3">
    <source>
        <dbReference type="ARBA" id="ARBA00022833"/>
    </source>
</evidence>
<feature type="non-terminal residue" evidence="5">
    <location>
        <position position="1"/>
    </location>
</feature>
<dbReference type="InterPro" id="IPR000433">
    <property type="entry name" value="Znf_ZZ"/>
</dbReference>
<comment type="caution">
    <text evidence="5">The sequence shown here is derived from an EMBL/GenBank/DDBJ whole genome shotgun (WGS) entry which is preliminary data.</text>
</comment>
<keyword evidence="6" id="KW-1185">Reference proteome</keyword>
<evidence type="ECO:0000313" key="6">
    <source>
        <dbReference type="Proteomes" id="UP001432027"/>
    </source>
</evidence>
<sequence length="92" mass="10379">RRSRNSTSDMDYQCDGCDLWLSPSTGHFRCMVCKDWDLCIKCMNNGICANHALVRLVDANTLLPTENDRTVKLGDLTNADVRFIAILGDKKK</sequence>
<evidence type="ECO:0000256" key="2">
    <source>
        <dbReference type="ARBA" id="ARBA00022771"/>
    </source>
</evidence>
<dbReference type="Gene3D" id="3.30.60.90">
    <property type="match status" value="1"/>
</dbReference>
<keyword evidence="3" id="KW-0862">Zinc</keyword>
<keyword evidence="1" id="KW-0479">Metal-binding</keyword>
<keyword evidence="2" id="KW-0863">Zinc-finger</keyword>
<evidence type="ECO:0000256" key="1">
    <source>
        <dbReference type="ARBA" id="ARBA00022723"/>
    </source>
</evidence>
<dbReference type="GO" id="GO:0008270">
    <property type="term" value="F:zinc ion binding"/>
    <property type="evidence" value="ECO:0007669"/>
    <property type="project" value="UniProtKB-KW"/>
</dbReference>
<evidence type="ECO:0000259" key="4">
    <source>
        <dbReference type="Pfam" id="PF00569"/>
    </source>
</evidence>
<dbReference type="InterPro" id="IPR043145">
    <property type="entry name" value="Znf_ZZ_sf"/>
</dbReference>
<organism evidence="5 6">
    <name type="scientific">Pristionchus entomophagus</name>
    <dbReference type="NCBI Taxonomy" id="358040"/>
    <lineage>
        <taxon>Eukaryota</taxon>
        <taxon>Metazoa</taxon>
        <taxon>Ecdysozoa</taxon>
        <taxon>Nematoda</taxon>
        <taxon>Chromadorea</taxon>
        <taxon>Rhabditida</taxon>
        <taxon>Rhabditina</taxon>
        <taxon>Diplogasteromorpha</taxon>
        <taxon>Diplogasteroidea</taxon>
        <taxon>Neodiplogasteridae</taxon>
        <taxon>Pristionchus</taxon>
    </lineage>
</organism>
<dbReference type="AlphaFoldDB" id="A0AAV5SCH2"/>
<protein>
    <recommendedName>
        <fullName evidence="4">ZZ-type domain-containing protein</fullName>
    </recommendedName>
</protein>
<proteinExistence type="predicted"/>
<gene>
    <name evidence="5" type="ORF">PENTCL1PPCAC_3231</name>
</gene>
<dbReference type="EMBL" id="BTSX01000001">
    <property type="protein sequence ID" value="GMS81056.1"/>
    <property type="molecule type" value="Genomic_DNA"/>
</dbReference>
<dbReference type="Proteomes" id="UP001432027">
    <property type="component" value="Unassembled WGS sequence"/>
</dbReference>